<name>A0A183L4T2_9TREM</name>
<keyword evidence="2" id="KW-1185">Reference proteome</keyword>
<evidence type="ECO:0000313" key="3">
    <source>
        <dbReference type="WBParaSite" id="SCUD_0002234701-mRNA-1"/>
    </source>
</evidence>
<sequence length="190" mass="21168">MNDWFEAAVPSALQSRSQVAKTTTNLTSFSGPLKSEILSRCGQLVSDSARDHRVDDQIPPSSLNNFPIPTTNLSHQFLPSCATNANDFSSRNVILSFLKSSSKLHVEAFNVRTQCQIKKQDSLARIVESRATDVYRISETRMQDPSTVIHLTSSCKYKKPIRFTLRVFGDPSATSHRLVGVGVRKQNRLS</sequence>
<dbReference type="AlphaFoldDB" id="A0A183L4T2"/>
<evidence type="ECO:0000313" key="1">
    <source>
        <dbReference type="EMBL" id="VDP78597.1"/>
    </source>
</evidence>
<evidence type="ECO:0000313" key="2">
    <source>
        <dbReference type="Proteomes" id="UP000279833"/>
    </source>
</evidence>
<protein>
    <submittedName>
        <fullName evidence="1 3">Uncharacterized protein</fullName>
    </submittedName>
</protein>
<organism evidence="3">
    <name type="scientific">Schistosoma curassoni</name>
    <dbReference type="NCBI Taxonomy" id="6186"/>
    <lineage>
        <taxon>Eukaryota</taxon>
        <taxon>Metazoa</taxon>
        <taxon>Spiralia</taxon>
        <taxon>Lophotrochozoa</taxon>
        <taxon>Platyhelminthes</taxon>
        <taxon>Trematoda</taxon>
        <taxon>Digenea</taxon>
        <taxon>Strigeidida</taxon>
        <taxon>Schistosomatoidea</taxon>
        <taxon>Schistosomatidae</taxon>
        <taxon>Schistosoma</taxon>
    </lineage>
</organism>
<dbReference type="Proteomes" id="UP000279833">
    <property type="component" value="Unassembled WGS sequence"/>
</dbReference>
<dbReference type="WBParaSite" id="SCUD_0002234701-mRNA-1">
    <property type="protein sequence ID" value="SCUD_0002234701-mRNA-1"/>
    <property type="gene ID" value="SCUD_0002234701"/>
</dbReference>
<dbReference type="STRING" id="6186.A0A183L4T2"/>
<dbReference type="EMBL" id="UZAK01049054">
    <property type="protein sequence ID" value="VDP78597.1"/>
    <property type="molecule type" value="Genomic_DNA"/>
</dbReference>
<reference evidence="1 2" key="2">
    <citation type="submission" date="2018-11" db="EMBL/GenBank/DDBJ databases">
        <authorList>
            <consortium name="Pathogen Informatics"/>
        </authorList>
    </citation>
    <scope>NUCLEOTIDE SEQUENCE [LARGE SCALE GENOMIC DNA]</scope>
    <source>
        <strain evidence="1">Dakar</strain>
        <strain evidence="2">Dakar, Senegal</strain>
    </source>
</reference>
<reference evidence="3" key="1">
    <citation type="submission" date="2016-06" db="UniProtKB">
        <authorList>
            <consortium name="WormBaseParasite"/>
        </authorList>
    </citation>
    <scope>IDENTIFICATION</scope>
</reference>
<gene>
    <name evidence="1" type="ORF">SCUD_LOCUS22341</name>
</gene>
<proteinExistence type="predicted"/>
<accession>A0A183L4T2</accession>